<comment type="pathway">
    <text evidence="1 7">Pyrimidine metabolism; UMP biosynthesis via de novo pathway; UMP from orotate: step 2/2.</text>
</comment>
<dbReference type="InterPro" id="IPR011995">
    <property type="entry name" value="OMPdecase_type-2"/>
</dbReference>
<dbReference type="InterPro" id="IPR011060">
    <property type="entry name" value="RibuloseP-bd_barrel"/>
</dbReference>
<accession>A0ABS5K1Q2</accession>
<keyword evidence="3 7" id="KW-0210">Decarboxylase</keyword>
<evidence type="ECO:0000256" key="2">
    <source>
        <dbReference type="ARBA" id="ARBA00008847"/>
    </source>
</evidence>
<comment type="similarity">
    <text evidence="2 7">Belongs to the OMP decarboxylase family. Type 2 subfamily.</text>
</comment>
<sequence length="275" mass="30588">MTSQELFENIKKKKSFLCVGLDTDINKIPRELLDTTDPLFAFNKQIIDATHESTVAYKPNLAFYESLGVNGWNSLEKTVNYLKYNYPDIFIIADAKRGDIGNTSAMYAKAFFDHMEFDSVTVAPYMGEDSVKPFLTYVDKWVILLALTSNKGAADFQYMTENDEKLFERVIKTSAEWGTEENLMYVVGATKAEMLADIRKLIPNHFLLVPGVGAQGGSLEEVAKNGMNSKCGLLVNSSRGIIYASNESDFAEKAGDAAKAVQKDMEALLKEHGLI</sequence>
<dbReference type="PANTHER" id="PTHR43375">
    <property type="entry name" value="OROTIDINE 5'-PHOSPHATE DECARBOXYLASE"/>
    <property type="match status" value="1"/>
</dbReference>
<dbReference type="NCBIfam" id="TIGR02127">
    <property type="entry name" value="pyrF_sub2"/>
    <property type="match status" value="1"/>
</dbReference>
<comment type="catalytic activity">
    <reaction evidence="6 7">
        <text>orotidine 5'-phosphate + H(+) = UMP + CO2</text>
        <dbReference type="Rhea" id="RHEA:11596"/>
        <dbReference type="ChEBI" id="CHEBI:15378"/>
        <dbReference type="ChEBI" id="CHEBI:16526"/>
        <dbReference type="ChEBI" id="CHEBI:57538"/>
        <dbReference type="ChEBI" id="CHEBI:57865"/>
        <dbReference type="EC" id="4.1.1.23"/>
    </reaction>
</comment>
<reference evidence="9 10" key="1">
    <citation type="journal article" date="2015" name="Int. J. Syst. Evol. Microbiol.">
        <title>Carboxylicivirga linearis sp. nov., isolated from a sea cucumber culture pond.</title>
        <authorList>
            <person name="Wang F.Q."/>
            <person name="Zhou Y.X."/>
            <person name="Lin X.Z."/>
            <person name="Chen G.J."/>
            <person name="Du Z.J."/>
        </authorList>
    </citation>
    <scope>NUCLEOTIDE SEQUENCE [LARGE SCALE GENOMIC DNA]</scope>
    <source>
        <strain evidence="9 10">FB218</strain>
    </source>
</reference>
<name>A0ABS5K1Q2_9BACT</name>
<protein>
    <recommendedName>
        <fullName evidence="7">Orotidine 5'-phosphate decarboxylase</fullName>
        <ecNumber evidence="7">4.1.1.23</ecNumber>
    </recommendedName>
    <alternativeName>
        <fullName evidence="7">OMP decarboxylase</fullName>
        <shortName evidence="7">OMPDCase</shortName>
        <shortName evidence="7">OMPdecase</shortName>
    </alternativeName>
</protein>
<gene>
    <name evidence="7 9" type="primary">pyrF</name>
    <name evidence="9" type="ORF">KEM10_22515</name>
</gene>
<dbReference type="HAMAP" id="MF_01215">
    <property type="entry name" value="OMPdecase_type2"/>
    <property type="match status" value="1"/>
</dbReference>
<keyword evidence="4 7" id="KW-0665">Pyrimidine biosynthesis</keyword>
<dbReference type="GO" id="GO:0004590">
    <property type="term" value="F:orotidine-5'-phosphate decarboxylase activity"/>
    <property type="evidence" value="ECO:0007669"/>
    <property type="project" value="UniProtKB-EC"/>
</dbReference>
<dbReference type="EC" id="4.1.1.23" evidence="7"/>
<evidence type="ECO:0000313" key="10">
    <source>
        <dbReference type="Proteomes" id="UP000708576"/>
    </source>
</evidence>
<dbReference type="RefSeq" id="WP_212220152.1">
    <property type="nucleotide sequence ID" value="NZ_JAGUCO010000037.1"/>
</dbReference>
<dbReference type="Proteomes" id="UP000708576">
    <property type="component" value="Unassembled WGS sequence"/>
</dbReference>
<evidence type="ECO:0000256" key="7">
    <source>
        <dbReference type="HAMAP-Rule" id="MF_01215"/>
    </source>
</evidence>
<evidence type="ECO:0000256" key="6">
    <source>
        <dbReference type="ARBA" id="ARBA00049157"/>
    </source>
</evidence>
<evidence type="ECO:0000256" key="1">
    <source>
        <dbReference type="ARBA" id="ARBA00004861"/>
    </source>
</evidence>
<dbReference type="SUPFAM" id="SSF51366">
    <property type="entry name" value="Ribulose-phoshate binding barrel"/>
    <property type="match status" value="1"/>
</dbReference>
<evidence type="ECO:0000259" key="8">
    <source>
        <dbReference type="SMART" id="SM00934"/>
    </source>
</evidence>
<evidence type="ECO:0000256" key="5">
    <source>
        <dbReference type="ARBA" id="ARBA00023239"/>
    </source>
</evidence>
<dbReference type="CDD" id="cd04725">
    <property type="entry name" value="OMP_decarboxylase_like"/>
    <property type="match status" value="1"/>
</dbReference>
<feature type="active site" description="Proton donor" evidence="7">
    <location>
        <position position="96"/>
    </location>
</feature>
<dbReference type="PANTHER" id="PTHR43375:SF1">
    <property type="entry name" value="OROTIDINE 5'-PHOSPHATE DECARBOXYLASE"/>
    <property type="match status" value="1"/>
</dbReference>
<keyword evidence="5 7" id="KW-0456">Lyase</keyword>
<proteinExistence type="inferred from homology"/>
<feature type="domain" description="Orotidine 5'-phosphate decarboxylase" evidence="8">
    <location>
        <begin position="16"/>
        <end position="254"/>
    </location>
</feature>
<evidence type="ECO:0000256" key="3">
    <source>
        <dbReference type="ARBA" id="ARBA00022793"/>
    </source>
</evidence>
<dbReference type="InterPro" id="IPR013785">
    <property type="entry name" value="Aldolase_TIM"/>
</dbReference>
<dbReference type="InterPro" id="IPR001754">
    <property type="entry name" value="OMPdeCOase_dom"/>
</dbReference>
<dbReference type="Gene3D" id="3.20.20.70">
    <property type="entry name" value="Aldolase class I"/>
    <property type="match status" value="1"/>
</dbReference>
<organism evidence="9 10">
    <name type="scientific">Carboxylicivirga linearis</name>
    <dbReference type="NCBI Taxonomy" id="1628157"/>
    <lineage>
        <taxon>Bacteria</taxon>
        <taxon>Pseudomonadati</taxon>
        <taxon>Bacteroidota</taxon>
        <taxon>Bacteroidia</taxon>
        <taxon>Marinilabiliales</taxon>
        <taxon>Marinilabiliaceae</taxon>
        <taxon>Carboxylicivirga</taxon>
    </lineage>
</organism>
<evidence type="ECO:0000313" key="9">
    <source>
        <dbReference type="EMBL" id="MBS2101076.1"/>
    </source>
</evidence>
<keyword evidence="10" id="KW-1185">Reference proteome</keyword>
<comment type="caution">
    <text evidence="9">The sequence shown here is derived from an EMBL/GenBank/DDBJ whole genome shotgun (WGS) entry which is preliminary data.</text>
</comment>
<dbReference type="Pfam" id="PF00215">
    <property type="entry name" value="OMPdecase"/>
    <property type="match status" value="1"/>
</dbReference>
<evidence type="ECO:0000256" key="4">
    <source>
        <dbReference type="ARBA" id="ARBA00022975"/>
    </source>
</evidence>
<dbReference type="SMART" id="SM00934">
    <property type="entry name" value="OMPdecase"/>
    <property type="match status" value="1"/>
</dbReference>
<dbReference type="EMBL" id="JAGUCO010000037">
    <property type="protein sequence ID" value="MBS2101076.1"/>
    <property type="molecule type" value="Genomic_DNA"/>
</dbReference>